<feature type="compositionally biased region" description="Polar residues" evidence="1">
    <location>
        <begin position="115"/>
        <end position="129"/>
    </location>
</feature>
<dbReference type="HOGENOM" id="CLU_1948461_0_0_1"/>
<proteinExistence type="predicted"/>
<dbReference type="RefSeq" id="XP_014555179.1">
    <property type="nucleotide sequence ID" value="XM_014699693.1"/>
</dbReference>
<dbReference type="EMBL" id="KI968749">
    <property type="protein sequence ID" value="EUN25628.1"/>
    <property type="molecule type" value="Genomic_DNA"/>
</dbReference>
<evidence type="ECO:0000313" key="2">
    <source>
        <dbReference type="EMBL" id="EUN25628.1"/>
    </source>
</evidence>
<reference evidence="2" key="1">
    <citation type="journal article" date="2013" name="PLoS Genet.">
        <title>Comparative genome structure, secondary metabolite, and effector coding capacity across Cochliobolus pathogens.</title>
        <authorList>
            <person name="Condon B.J."/>
            <person name="Leng Y."/>
            <person name="Wu D."/>
            <person name="Bushley K.E."/>
            <person name="Ohm R.A."/>
            <person name="Otillar R."/>
            <person name="Martin J."/>
            <person name="Schackwitz W."/>
            <person name="Grimwood J."/>
            <person name="MohdZainudin N."/>
            <person name="Xue C."/>
            <person name="Wang R."/>
            <person name="Manning V.A."/>
            <person name="Dhillon B."/>
            <person name="Tu Z.J."/>
            <person name="Steffenson B.J."/>
            <person name="Salamov A."/>
            <person name="Sun H."/>
            <person name="Lowry S."/>
            <person name="LaButti K."/>
            <person name="Han J."/>
            <person name="Copeland A."/>
            <person name="Lindquist E."/>
            <person name="Barry K."/>
            <person name="Schmutz J."/>
            <person name="Baker S.E."/>
            <person name="Ciuffetti L.M."/>
            <person name="Grigoriev I.V."/>
            <person name="Zhong S."/>
            <person name="Turgeon B.G."/>
        </authorList>
    </citation>
    <scope>NUCLEOTIDE SEQUENCE [LARGE SCALE GENOMIC DNA]</scope>
    <source>
        <strain evidence="2">FI3</strain>
    </source>
</reference>
<name>W7E5B1_BIPV3</name>
<gene>
    <name evidence="2" type="ORF">COCVIDRAFT_17192</name>
</gene>
<organism evidence="2">
    <name type="scientific">Bipolaris victoriae (strain FI3)</name>
    <name type="common">Victoria blight of oats agent</name>
    <name type="synonym">Cochliobolus victoriae</name>
    <dbReference type="NCBI Taxonomy" id="930091"/>
    <lineage>
        <taxon>Eukaryota</taxon>
        <taxon>Fungi</taxon>
        <taxon>Dikarya</taxon>
        <taxon>Ascomycota</taxon>
        <taxon>Pezizomycotina</taxon>
        <taxon>Dothideomycetes</taxon>
        <taxon>Pleosporomycetidae</taxon>
        <taxon>Pleosporales</taxon>
        <taxon>Pleosporineae</taxon>
        <taxon>Pleosporaceae</taxon>
        <taxon>Bipolaris</taxon>
    </lineage>
</organism>
<reference evidence="2" key="2">
    <citation type="submission" date="2014-01" db="EMBL/GenBank/DDBJ databases">
        <authorList>
            <consortium name="DOE Joint Genome Institute"/>
            <person name="Ohm R.A."/>
            <person name="Condon B.J."/>
            <person name="Leng Y."/>
            <person name="Wu D."/>
            <person name="Bushley K.E."/>
            <person name="Otillar R."/>
            <person name="Martin J."/>
            <person name="Schackwitz W."/>
            <person name="Grimwood J."/>
            <person name="MohdZainudin N."/>
            <person name="Xue C."/>
            <person name="Wang R."/>
            <person name="Manning V.A."/>
            <person name="Dhillon B."/>
            <person name="Tu Z.J."/>
            <person name="Steffenson B.J."/>
            <person name="Salamov A."/>
            <person name="Sun H."/>
            <person name="Lowry S."/>
            <person name="LaButti K."/>
            <person name="Han J."/>
            <person name="Copeland A."/>
            <person name="Lindquist E."/>
            <person name="Barry K."/>
            <person name="Schmutz J."/>
            <person name="Baker S."/>
            <person name="Ciuffetti L.M."/>
            <person name="Grigoriev I.V."/>
            <person name="Zhong S."/>
            <person name="Nordberg B.G."/>
            <person name="Cantor M.N."/>
            <person name="Hua S.X."/>
        </authorList>
    </citation>
    <scope>NUCLEOTIDE SEQUENCE</scope>
    <source>
        <strain evidence="2">FI3</strain>
    </source>
</reference>
<accession>W7E5B1</accession>
<feature type="region of interest" description="Disordered" evidence="1">
    <location>
        <begin position="109"/>
        <end position="129"/>
    </location>
</feature>
<evidence type="ECO:0000256" key="1">
    <source>
        <dbReference type="SAM" id="MobiDB-lite"/>
    </source>
</evidence>
<dbReference type="AlphaFoldDB" id="W7E5B1"/>
<dbReference type="GeneID" id="26251958"/>
<protein>
    <submittedName>
        <fullName evidence="2">Uncharacterized protein</fullName>
    </submittedName>
</protein>
<sequence>MAQNSKAQWVPSPVRPGWIDTEPEPLAETLQAEATKLRNKLQALETRHQLLCNILVDFVKDAEIYGLNDASGLPLVQNPEEIDSLKSLQRWISQWRDAIAVFIDAPRGDNHVPETESTAPTPFEFPSST</sequence>